<dbReference type="SMART" id="SM00829">
    <property type="entry name" value="PKS_ER"/>
    <property type="match status" value="1"/>
</dbReference>
<keyword evidence="4" id="KW-0560">Oxidoreductase</keyword>
<keyword evidence="3 5" id="KW-0862">Zinc</keyword>
<keyword evidence="2 5" id="KW-0479">Metal-binding</keyword>
<dbReference type="FunFam" id="3.40.50.720:FF:000022">
    <property type="entry name" value="Cinnamyl alcohol dehydrogenase"/>
    <property type="match status" value="1"/>
</dbReference>
<dbReference type="AlphaFoldDB" id="A0A8G1VIR7"/>
<dbReference type="InterPro" id="IPR013149">
    <property type="entry name" value="ADH-like_C"/>
</dbReference>
<dbReference type="InterPro" id="IPR036291">
    <property type="entry name" value="NAD(P)-bd_dom_sf"/>
</dbReference>
<dbReference type="InterPro" id="IPR047109">
    <property type="entry name" value="CAD-like"/>
</dbReference>
<evidence type="ECO:0000256" key="3">
    <source>
        <dbReference type="ARBA" id="ARBA00022833"/>
    </source>
</evidence>
<evidence type="ECO:0000256" key="1">
    <source>
        <dbReference type="ARBA" id="ARBA00001947"/>
    </source>
</evidence>
<name>A0A8G1VIR7_9EURO</name>
<dbReference type="PANTHER" id="PTHR42683">
    <property type="entry name" value="ALDEHYDE REDUCTASE"/>
    <property type="match status" value="1"/>
</dbReference>
<proteinExistence type="inferred from homology"/>
<evidence type="ECO:0000256" key="4">
    <source>
        <dbReference type="ARBA" id="ARBA00023002"/>
    </source>
</evidence>
<dbReference type="InterPro" id="IPR002328">
    <property type="entry name" value="ADH_Zn_CS"/>
</dbReference>
<dbReference type="Pfam" id="PF08240">
    <property type="entry name" value="ADH_N"/>
    <property type="match status" value="1"/>
</dbReference>
<dbReference type="InterPro" id="IPR029752">
    <property type="entry name" value="D-isomer_DH_CS1"/>
</dbReference>
<dbReference type="PROSITE" id="PS00065">
    <property type="entry name" value="D_2_HYDROXYACID_DH_1"/>
    <property type="match status" value="1"/>
</dbReference>
<dbReference type="Gene3D" id="3.40.50.720">
    <property type="entry name" value="NAD(P)-binding Rossmann-like Domain"/>
    <property type="match status" value="1"/>
</dbReference>
<reference evidence="7 8" key="1">
    <citation type="submission" date="2018-02" db="EMBL/GenBank/DDBJ databases">
        <title>The genomes of Aspergillus section Nigri reveals drivers in fungal speciation.</title>
        <authorList>
            <consortium name="DOE Joint Genome Institute"/>
            <person name="Vesth T.C."/>
            <person name="Nybo J."/>
            <person name="Theobald S."/>
            <person name="Brandl J."/>
            <person name="Frisvad J.C."/>
            <person name="Nielsen K.F."/>
            <person name="Lyhne E.K."/>
            <person name="Kogle M.E."/>
            <person name="Kuo A."/>
            <person name="Riley R."/>
            <person name="Clum A."/>
            <person name="Nolan M."/>
            <person name="Lipzen A."/>
            <person name="Salamov A."/>
            <person name="Henrissat B."/>
            <person name="Wiebenga A."/>
            <person name="De vries R.P."/>
            <person name="Grigoriev I.V."/>
            <person name="Mortensen U.H."/>
            <person name="Andersen M.R."/>
            <person name="Baker S.E."/>
        </authorList>
    </citation>
    <scope>NUCLEOTIDE SEQUENCE [LARGE SCALE GENOMIC DNA]</scope>
    <source>
        <strain evidence="7 8">CBS 112811</strain>
    </source>
</reference>
<dbReference type="InterPro" id="IPR013154">
    <property type="entry name" value="ADH-like_N"/>
</dbReference>
<dbReference type="Pfam" id="PF00107">
    <property type="entry name" value="ADH_zinc_N"/>
    <property type="match status" value="1"/>
</dbReference>
<dbReference type="InterPro" id="IPR011032">
    <property type="entry name" value="GroES-like_sf"/>
</dbReference>
<comment type="cofactor">
    <cofactor evidence="1 5">
        <name>Zn(2+)</name>
        <dbReference type="ChEBI" id="CHEBI:29105"/>
    </cofactor>
</comment>
<dbReference type="GO" id="GO:0016616">
    <property type="term" value="F:oxidoreductase activity, acting on the CH-OH group of donors, NAD or NADP as acceptor"/>
    <property type="evidence" value="ECO:0007669"/>
    <property type="project" value="InterPro"/>
</dbReference>
<dbReference type="EMBL" id="KZ825076">
    <property type="protein sequence ID" value="RAH53542.1"/>
    <property type="molecule type" value="Genomic_DNA"/>
</dbReference>
<gene>
    <name evidence="7" type="ORF">BO85DRAFT_471855</name>
</gene>
<evidence type="ECO:0000259" key="6">
    <source>
        <dbReference type="SMART" id="SM00829"/>
    </source>
</evidence>
<evidence type="ECO:0000256" key="2">
    <source>
        <dbReference type="ARBA" id="ARBA00022723"/>
    </source>
</evidence>
<evidence type="ECO:0000313" key="7">
    <source>
        <dbReference type="EMBL" id="RAH53542.1"/>
    </source>
</evidence>
<dbReference type="PROSITE" id="PS00059">
    <property type="entry name" value="ADH_ZINC"/>
    <property type="match status" value="1"/>
</dbReference>
<comment type="similarity">
    <text evidence="5">Belongs to the zinc-containing alcohol dehydrogenase family.</text>
</comment>
<dbReference type="SUPFAM" id="SSF50129">
    <property type="entry name" value="GroES-like"/>
    <property type="match status" value="1"/>
</dbReference>
<accession>A0A8G1VIR7</accession>
<keyword evidence="8" id="KW-1185">Reference proteome</keyword>
<evidence type="ECO:0000256" key="5">
    <source>
        <dbReference type="RuleBase" id="RU361277"/>
    </source>
</evidence>
<dbReference type="InterPro" id="IPR020843">
    <property type="entry name" value="ER"/>
</dbReference>
<dbReference type="CDD" id="cd05283">
    <property type="entry name" value="CAD1"/>
    <property type="match status" value="1"/>
</dbReference>
<dbReference type="GO" id="GO:0008270">
    <property type="term" value="F:zinc ion binding"/>
    <property type="evidence" value="ECO:0007669"/>
    <property type="project" value="InterPro"/>
</dbReference>
<dbReference type="GeneID" id="37165915"/>
<dbReference type="Gene3D" id="3.90.180.10">
    <property type="entry name" value="Medium-chain alcohol dehydrogenases, catalytic domain"/>
    <property type="match status" value="1"/>
</dbReference>
<feature type="domain" description="Enoyl reductase (ER)" evidence="6">
    <location>
        <begin position="48"/>
        <end position="366"/>
    </location>
</feature>
<organism evidence="7 8">
    <name type="scientific">Aspergillus piperis CBS 112811</name>
    <dbReference type="NCBI Taxonomy" id="1448313"/>
    <lineage>
        <taxon>Eukaryota</taxon>
        <taxon>Fungi</taxon>
        <taxon>Dikarya</taxon>
        <taxon>Ascomycota</taxon>
        <taxon>Pezizomycotina</taxon>
        <taxon>Eurotiomycetes</taxon>
        <taxon>Eurotiomycetidae</taxon>
        <taxon>Eurotiales</taxon>
        <taxon>Aspergillaceae</taxon>
        <taxon>Aspergillus</taxon>
        <taxon>Aspergillus subgen. Circumdati</taxon>
    </lineage>
</organism>
<evidence type="ECO:0000313" key="8">
    <source>
        <dbReference type="Proteomes" id="UP000249526"/>
    </source>
</evidence>
<dbReference type="RefSeq" id="XP_025511464.1">
    <property type="nucleotide sequence ID" value="XM_025662513.1"/>
</dbReference>
<dbReference type="SUPFAM" id="SSF51735">
    <property type="entry name" value="NAD(P)-binding Rossmann-fold domains"/>
    <property type="match status" value="1"/>
</dbReference>
<sequence length="371" mass="40659">MRSTRISQKTPIRDCDNPMALRKTTYCPLSKQQSILDRNGIQIEVLCGSPEGTIVEKVTTRRLGDNDVFIETTHSGLCGTDEHFLHRDQALGHEGVGVVKHIGSSVTSVKVGDRVGFGFIRRVCGRCDNCLSGCDNHCRGKRAYGQHDFDVGSFSHGTVWNADAVYPIPDGYDSAYAAPLLCAGASVWACLTNNEIRPSDRVGVVGIGSLGHLAIKLAAALGYNVVAFSGSERKREEALEFGASEFYRFPSTQGRIRIKPVKHLLLCGSCDVDYASLLDLVDTNGAIYHISVTLKPTPIPLVPFGQKGIRIQGCFITSRRNLQELLEFAARHIIKPTIMNFPLTKDGLEEAFEKLRAGGIRYRAVLEHQAL</sequence>
<dbReference type="Proteomes" id="UP000249526">
    <property type="component" value="Unassembled WGS sequence"/>
</dbReference>
<protein>
    <submittedName>
        <fullName evidence="7">Alcohol dehydrogenase</fullName>
    </submittedName>
</protein>